<reference evidence="1 2" key="1">
    <citation type="journal article" date="2016" name="Mol. Biol. Evol.">
        <title>Comparative Genomics of Early-Diverging Mushroom-Forming Fungi Provides Insights into the Origins of Lignocellulose Decay Capabilities.</title>
        <authorList>
            <person name="Nagy L.G."/>
            <person name="Riley R."/>
            <person name="Tritt A."/>
            <person name="Adam C."/>
            <person name="Daum C."/>
            <person name="Floudas D."/>
            <person name="Sun H."/>
            <person name="Yadav J.S."/>
            <person name="Pangilinan J."/>
            <person name="Larsson K.H."/>
            <person name="Matsuura K."/>
            <person name="Barry K."/>
            <person name="Labutti K."/>
            <person name="Kuo R."/>
            <person name="Ohm R.A."/>
            <person name="Bhattacharya S.S."/>
            <person name="Shirouzu T."/>
            <person name="Yoshinaga Y."/>
            <person name="Martin F.M."/>
            <person name="Grigoriev I.V."/>
            <person name="Hibbett D.S."/>
        </authorList>
    </citation>
    <scope>NUCLEOTIDE SEQUENCE [LARGE SCALE GENOMIC DNA]</scope>
    <source>
        <strain evidence="1 2">CBS 109695</strain>
    </source>
</reference>
<dbReference type="SUPFAM" id="SSF53098">
    <property type="entry name" value="Ribonuclease H-like"/>
    <property type="match status" value="1"/>
</dbReference>
<proteinExistence type="predicted"/>
<dbReference type="InterPro" id="IPR012337">
    <property type="entry name" value="RNaseH-like_sf"/>
</dbReference>
<name>A0A167T4H5_9AGAM</name>
<accession>A0A167T4H5</accession>
<evidence type="ECO:0000313" key="2">
    <source>
        <dbReference type="Proteomes" id="UP000076532"/>
    </source>
</evidence>
<feature type="non-terminal residue" evidence="1">
    <location>
        <position position="1"/>
    </location>
</feature>
<protein>
    <submittedName>
        <fullName evidence="1">Uncharacterized protein</fullName>
    </submittedName>
</protein>
<gene>
    <name evidence="1" type="ORF">FIBSPDRAFT_770552</name>
</gene>
<dbReference type="STRING" id="436010.A0A167T4H5"/>
<evidence type="ECO:0000313" key="1">
    <source>
        <dbReference type="EMBL" id="KZP02552.1"/>
    </source>
</evidence>
<dbReference type="OrthoDB" id="2423954at2759"/>
<sequence length="279" mass="31612">LVVGDYFKSDTDVLDYTDMANELITWLRSKTIVLALIRDIQVNTGSALVAVIRAVLTRWTAHYQSYKRLLELHTALVVLVSSEAARPLDKKMIVTGDAKARARAASMLEIIGNNSFWHAITRIKRHLEPLAIASNITQASFCRLDTVLLTFGFLMMQYRAMTDEADLDASAAIMESIEKRWAVADQEVFMATVIVNPFYQTRPFALLHYFNNAGVARLLGNLWLRFYSHEAPREFYSELTEYLTHTGRYSGLGAHCMRASAEAHSKVRICVIFIHNFIS</sequence>
<dbReference type="EMBL" id="KV418471">
    <property type="protein sequence ID" value="KZP02552.1"/>
    <property type="molecule type" value="Genomic_DNA"/>
</dbReference>
<organism evidence="1 2">
    <name type="scientific">Athelia psychrophila</name>
    <dbReference type="NCBI Taxonomy" id="1759441"/>
    <lineage>
        <taxon>Eukaryota</taxon>
        <taxon>Fungi</taxon>
        <taxon>Dikarya</taxon>
        <taxon>Basidiomycota</taxon>
        <taxon>Agaricomycotina</taxon>
        <taxon>Agaricomycetes</taxon>
        <taxon>Agaricomycetidae</taxon>
        <taxon>Atheliales</taxon>
        <taxon>Atheliaceae</taxon>
        <taxon>Athelia</taxon>
    </lineage>
</organism>
<keyword evidence="2" id="KW-1185">Reference proteome</keyword>
<dbReference type="Proteomes" id="UP000076532">
    <property type="component" value="Unassembled WGS sequence"/>
</dbReference>
<dbReference type="AlphaFoldDB" id="A0A167T4H5"/>